<dbReference type="EMBL" id="LFWA01000001">
    <property type="protein sequence ID" value="KTW32701.1"/>
    <property type="molecule type" value="Genomic_DNA"/>
</dbReference>
<name>A0A0W4ZWF0_PNEJ7</name>
<evidence type="ECO:0000313" key="2">
    <source>
        <dbReference type="Proteomes" id="UP000053447"/>
    </source>
</evidence>
<proteinExistence type="predicted"/>
<dbReference type="AlphaFoldDB" id="A0A0W4ZWF0"/>
<dbReference type="VEuPathDB" id="FungiDB:T551_00186"/>
<accession>A0A0W4ZWF0</accession>
<sequence>MTNIQFHIPPLCLEDNINKIKLNFIASYTVLYPDENAVIYWKKYDILKGDILSLKLSALWKNNYIKHEFIRDLSQLISSTEWWKQFHLRPIIQSNYEETTFTIILLPLQSYPILEYPKNILHGELSEIQIKLEFENNLQKNPEFKWIPNIAEKTSHHLNNISRSLDRISKRSIRTSLQTKILLLKKISSQDSSFLTQELWNTVKRTIIIKKAITELKPALNYTYFPKLLRKDINTNNEIKIFPINDNNILYDEETSDKKLSLIQSTDNSC</sequence>
<dbReference type="GeneID" id="28938708"/>
<comment type="caution">
    <text evidence="1">The sequence shown here is derived from an EMBL/GenBank/DDBJ whole genome shotgun (WGS) entry which is preliminary data.</text>
</comment>
<reference evidence="2" key="1">
    <citation type="journal article" date="2016" name="Nat. Commun.">
        <title>Genome analysis of three Pneumocystis species reveals adaptation mechanisms to life exclusively in mammalian hosts.</title>
        <authorList>
            <person name="Ma L."/>
            <person name="Chen Z."/>
            <person name="Huang D.W."/>
            <person name="Kutty G."/>
            <person name="Ishihara M."/>
            <person name="Wang H."/>
            <person name="Abouelleil A."/>
            <person name="Bishop L."/>
            <person name="Davey E."/>
            <person name="Deng R."/>
            <person name="Deng X."/>
            <person name="Fan L."/>
            <person name="Fantoni G."/>
            <person name="Fitzgerald M."/>
            <person name="Gogineni E."/>
            <person name="Goldberg J.M."/>
            <person name="Handley G."/>
            <person name="Hu X."/>
            <person name="Huber C."/>
            <person name="Jiao X."/>
            <person name="Jones K."/>
            <person name="Levin J.Z."/>
            <person name="Liu Y."/>
            <person name="Macdonald P."/>
            <person name="Melnikov A."/>
            <person name="Raley C."/>
            <person name="Sassi M."/>
            <person name="Sherman B.T."/>
            <person name="Song X."/>
            <person name="Sykes S."/>
            <person name="Tran B."/>
            <person name="Walsh L."/>
            <person name="Xia Y."/>
            <person name="Yang J."/>
            <person name="Young S."/>
            <person name="Zeng Q."/>
            <person name="Zheng X."/>
            <person name="Stephens R."/>
            <person name="Nusbaum C."/>
            <person name="Birren B.W."/>
            <person name="Azadi P."/>
            <person name="Lempicki R.A."/>
            <person name="Cuomo C.A."/>
            <person name="Kovacs J.A."/>
        </authorList>
    </citation>
    <scope>NUCLEOTIDE SEQUENCE [LARGE SCALE GENOMIC DNA]</scope>
    <source>
        <strain evidence="2">RU7</strain>
    </source>
</reference>
<dbReference type="OrthoDB" id="5379894at2759"/>
<gene>
    <name evidence="1" type="ORF">T551_00186</name>
</gene>
<protein>
    <submittedName>
        <fullName evidence="1">Uncharacterized protein</fullName>
    </submittedName>
</protein>
<dbReference type="RefSeq" id="XP_018231393.1">
    <property type="nucleotide sequence ID" value="XM_018372453.1"/>
</dbReference>
<keyword evidence="2" id="KW-1185">Reference proteome</keyword>
<evidence type="ECO:0000313" key="1">
    <source>
        <dbReference type="EMBL" id="KTW32701.1"/>
    </source>
</evidence>
<dbReference type="Proteomes" id="UP000053447">
    <property type="component" value="Unassembled WGS sequence"/>
</dbReference>
<organism evidence="1 2">
    <name type="scientific">Pneumocystis jirovecii (strain RU7)</name>
    <name type="common">Human pneumocystis pneumonia agent</name>
    <dbReference type="NCBI Taxonomy" id="1408657"/>
    <lineage>
        <taxon>Eukaryota</taxon>
        <taxon>Fungi</taxon>
        <taxon>Dikarya</taxon>
        <taxon>Ascomycota</taxon>
        <taxon>Taphrinomycotina</taxon>
        <taxon>Pneumocystomycetes</taxon>
        <taxon>Pneumocystaceae</taxon>
        <taxon>Pneumocystis</taxon>
    </lineage>
</organism>